<dbReference type="Proteomes" id="UP000003494">
    <property type="component" value="Unassembled WGS sequence"/>
</dbReference>
<evidence type="ECO:0000256" key="7">
    <source>
        <dbReference type="RuleBase" id="RU363032"/>
    </source>
</evidence>
<dbReference type="STRING" id="626523.GCWU000342_02112"/>
<evidence type="ECO:0000313" key="9">
    <source>
        <dbReference type="EMBL" id="EEP27418.1"/>
    </source>
</evidence>
<dbReference type="GO" id="GO:0055085">
    <property type="term" value="P:transmembrane transport"/>
    <property type="evidence" value="ECO:0007669"/>
    <property type="project" value="InterPro"/>
</dbReference>
<dbReference type="RefSeq" id="WP_006907089.1">
    <property type="nucleotide sequence ID" value="NZ_GG665867.1"/>
</dbReference>
<feature type="transmembrane region" description="Helical" evidence="7">
    <location>
        <begin position="143"/>
        <end position="163"/>
    </location>
</feature>
<dbReference type="PANTHER" id="PTHR43744">
    <property type="entry name" value="ABC TRANSPORTER PERMEASE PROTEIN MG189-RELATED-RELATED"/>
    <property type="match status" value="1"/>
</dbReference>
<reference evidence="9" key="1">
    <citation type="submission" date="2009-04" db="EMBL/GenBank/DDBJ databases">
        <authorList>
            <person name="Weinstock G."/>
            <person name="Sodergren E."/>
            <person name="Clifton S."/>
            <person name="Fulton L."/>
            <person name="Fulton B."/>
            <person name="Courtney L."/>
            <person name="Fronick C."/>
            <person name="Harrison M."/>
            <person name="Strong C."/>
            <person name="Farmer C."/>
            <person name="Delahaunty K."/>
            <person name="Markovic C."/>
            <person name="Hall O."/>
            <person name="Minx P."/>
            <person name="Tomlinson C."/>
            <person name="Mitreva M."/>
            <person name="Nelson J."/>
            <person name="Hou S."/>
            <person name="Wollam A."/>
            <person name="Pepin K.H."/>
            <person name="Johnson M."/>
            <person name="Bhonagiri V."/>
            <person name="Nash W.E."/>
            <person name="Warren W."/>
            <person name="Chinwalla A."/>
            <person name="Mardis E.R."/>
            <person name="Wilson R.K."/>
        </authorList>
    </citation>
    <scope>NUCLEOTIDE SEQUENCE [LARGE SCALE GENOMIC DNA]</scope>
    <source>
        <strain evidence="9">DSM 14600</strain>
    </source>
</reference>
<organism evidence="9 10">
    <name type="scientific">Shuttleworthella satelles DSM 14600</name>
    <dbReference type="NCBI Taxonomy" id="626523"/>
    <lineage>
        <taxon>Bacteria</taxon>
        <taxon>Bacillati</taxon>
        <taxon>Bacillota</taxon>
        <taxon>Clostridia</taxon>
        <taxon>Lachnospirales</taxon>
        <taxon>Lachnospiraceae</taxon>
        <taxon>Shuttleworthella</taxon>
    </lineage>
</organism>
<keyword evidence="2 7" id="KW-0813">Transport</keyword>
<dbReference type="CDD" id="cd06261">
    <property type="entry name" value="TM_PBP2"/>
    <property type="match status" value="1"/>
</dbReference>
<dbReference type="PANTHER" id="PTHR43744:SF12">
    <property type="entry name" value="ABC TRANSPORTER PERMEASE PROTEIN MG189-RELATED"/>
    <property type="match status" value="1"/>
</dbReference>
<dbReference type="AlphaFoldDB" id="C4GDD9"/>
<accession>C4GDD9</accession>
<dbReference type="InterPro" id="IPR035906">
    <property type="entry name" value="MetI-like_sf"/>
</dbReference>
<keyword evidence="3" id="KW-1003">Cell membrane</keyword>
<keyword evidence="10" id="KW-1185">Reference proteome</keyword>
<dbReference type="InterPro" id="IPR000515">
    <property type="entry name" value="MetI-like"/>
</dbReference>
<protein>
    <submittedName>
        <fullName evidence="9">ABC transporter, permease protein</fullName>
    </submittedName>
</protein>
<sequence length="279" mass="31632">MHYLFRKRAKKSLYWIVMIAFLVIQAYPILWLLLAAFRSNRELLTEPFSWPHELTLENFIKIFEGSHVLTYIKNSAIISVISLVFIVFLSSMASFAIAKMKFMGRKKIYRYFLIGLTIPYAVTLIPLFTMFSRVGLIDHRLSVILPLLAFQLPVSIMLFTNFYRFIPDEVIEAAIIDGSSIYGVYTKIIMPLSLNTILTVVAMNFITVWNDYTFSLVFINSTALKTVSLGLTDFIGPRGLKDWGATYAAIATSILPTLLLYFGLNKKITSGMTLGAVKS</sequence>
<evidence type="ECO:0000256" key="3">
    <source>
        <dbReference type="ARBA" id="ARBA00022475"/>
    </source>
</evidence>
<feature type="transmembrane region" description="Helical" evidence="7">
    <location>
        <begin position="184"/>
        <end position="206"/>
    </location>
</feature>
<gene>
    <name evidence="9" type="ORF">GCWU000342_02112</name>
</gene>
<feature type="transmembrane region" description="Helical" evidence="7">
    <location>
        <begin position="76"/>
        <end position="97"/>
    </location>
</feature>
<feature type="domain" description="ABC transmembrane type-1" evidence="8">
    <location>
        <begin position="72"/>
        <end position="264"/>
    </location>
</feature>
<feature type="transmembrane region" description="Helical" evidence="7">
    <location>
        <begin position="244"/>
        <end position="264"/>
    </location>
</feature>
<evidence type="ECO:0000256" key="4">
    <source>
        <dbReference type="ARBA" id="ARBA00022692"/>
    </source>
</evidence>
<dbReference type="Pfam" id="PF00528">
    <property type="entry name" value="BPD_transp_1"/>
    <property type="match status" value="1"/>
</dbReference>
<keyword evidence="4 7" id="KW-0812">Transmembrane</keyword>
<keyword evidence="6 7" id="KW-0472">Membrane</keyword>
<comment type="subcellular location">
    <subcellularLocation>
        <location evidence="1 7">Cell membrane</location>
        <topology evidence="1 7">Multi-pass membrane protein</topology>
    </subcellularLocation>
</comment>
<comment type="similarity">
    <text evidence="7">Belongs to the binding-protein-dependent transport system permease family.</text>
</comment>
<dbReference type="EMBL" id="ACIP02000007">
    <property type="protein sequence ID" value="EEP27418.1"/>
    <property type="molecule type" value="Genomic_DNA"/>
</dbReference>
<dbReference type="Gene3D" id="1.10.3720.10">
    <property type="entry name" value="MetI-like"/>
    <property type="match status" value="1"/>
</dbReference>
<dbReference type="HOGENOM" id="CLU_016047_1_2_9"/>
<evidence type="ECO:0000256" key="6">
    <source>
        <dbReference type="ARBA" id="ARBA00023136"/>
    </source>
</evidence>
<evidence type="ECO:0000256" key="2">
    <source>
        <dbReference type="ARBA" id="ARBA00022448"/>
    </source>
</evidence>
<evidence type="ECO:0000313" key="10">
    <source>
        <dbReference type="Proteomes" id="UP000003494"/>
    </source>
</evidence>
<dbReference type="GO" id="GO:0005886">
    <property type="term" value="C:plasma membrane"/>
    <property type="evidence" value="ECO:0007669"/>
    <property type="project" value="UniProtKB-SubCell"/>
</dbReference>
<dbReference type="eggNOG" id="COG0395">
    <property type="taxonomic scope" value="Bacteria"/>
</dbReference>
<evidence type="ECO:0000256" key="5">
    <source>
        <dbReference type="ARBA" id="ARBA00022989"/>
    </source>
</evidence>
<dbReference type="PROSITE" id="PS50928">
    <property type="entry name" value="ABC_TM1"/>
    <property type="match status" value="1"/>
</dbReference>
<comment type="caution">
    <text evidence="9">The sequence shown here is derived from an EMBL/GenBank/DDBJ whole genome shotgun (WGS) entry which is preliminary data.</text>
</comment>
<feature type="transmembrane region" description="Helical" evidence="7">
    <location>
        <begin position="109"/>
        <end position="131"/>
    </location>
</feature>
<feature type="transmembrane region" description="Helical" evidence="7">
    <location>
        <begin position="12"/>
        <end position="37"/>
    </location>
</feature>
<evidence type="ECO:0000256" key="1">
    <source>
        <dbReference type="ARBA" id="ARBA00004651"/>
    </source>
</evidence>
<dbReference type="SUPFAM" id="SSF161098">
    <property type="entry name" value="MetI-like"/>
    <property type="match status" value="1"/>
</dbReference>
<evidence type="ECO:0000259" key="8">
    <source>
        <dbReference type="PROSITE" id="PS50928"/>
    </source>
</evidence>
<keyword evidence="5 7" id="KW-1133">Transmembrane helix</keyword>
<name>C4GDD9_9FIRM</name>
<proteinExistence type="inferred from homology"/>